<evidence type="ECO:0000313" key="3">
    <source>
        <dbReference type="Proteomes" id="UP000639274"/>
    </source>
</evidence>
<evidence type="ECO:0000313" key="2">
    <source>
        <dbReference type="EMBL" id="QSX79139.1"/>
    </source>
</evidence>
<dbReference type="Gene3D" id="3.10.180.10">
    <property type="entry name" value="2,3-Dihydroxybiphenyl 1,2-Dioxygenase, domain 1"/>
    <property type="match status" value="1"/>
</dbReference>
<reference evidence="2 3" key="1">
    <citation type="submission" date="2021-03" db="EMBL/GenBank/DDBJ databases">
        <title>Lysobacter sp. nov. isolated from soil of gangwondo yeongwol, south Korea.</title>
        <authorList>
            <person name="Kim K.R."/>
            <person name="Kim K.H."/>
            <person name="Jeon C.O."/>
        </authorList>
    </citation>
    <scope>NUCLEOTIDE SEQUENCE [LARGE SCALE GENOMIC DNA]</scope>
    <source>
        <strain evidence="2 3">R19</strain>
    </source>
</reference>
<dbReference type="SUPFAM" id="SSF54593">
    <property type="entry name" value="Glyoxalase/Bleomycin resistance protein/Dihydroxybiphenyl dioxygenase"/>
    <property type="match status" value="1"/>
</dbReference>
<dbReference type="InterPro" id="IPR052164">
    <property type="entry name" value="Anthracycline_SecMetBiosynth"/>
</dbReference>
<protein>
    <submittedName>
        <fullName evidence="2">VOC family protein</fullName>
    </submittedName>
</protein>
<dbReference type="PANTHER" id="PTHR33993">
    <property type="entry name" value="GLYOXALASE-RELATED"/>
    <property type="match status" value="1"/>
</dbReference>
<dbReference type="InterPro" id="IPR029068">
    <property type="entry name" value="Glyas_Bleomycin-R_OHBP_Dase"/>
</dbReference>
<dbReference type="InterPro" id="IPR037523">
    <property type="entry name" value="VOC_core"/>
</dbReference>
<dbReference type="CDD" id="cd07247">
    <property type="entry name" value="SgaA_N_like"/>
    <property type="match status" value="1"/>
</dbReference>
<dbReference type="AlphaFoldDB" id="A0A974Y0M9"/>
<dbReference type="KEGG" id="lsf:I8J32_004370"/>
<dbReference type="InterPro" id="IPR004360">
    <property type="entry name" value="Glyas_Fos-R_dOase_dom"/>
</dbReference>
<dbReference type="Proteomes" id="UP000639274">
    <property type="component" value="Chromosome"/>
</dbReference>
<dbReference type="EMBL" id="CP071518">
    <property type="protein sequence ID" value="QSX79139.1"/>
    <property type="molecule type" value="Genomic_DNA"/>
</dbReference>
<dbReference type="RefSeq" id="WP_200614868.1">
    <property type="nucleotide sequence ID" value="NZ_CP071518.1"/>
</dbReference>
<sequence length="130" mass="13866">MLQANVPAWFEIPTADIDRAQRFYERLLGVELKREAYQEGLQAIFPGGCPPLSSGALVQRPGHYAPSATAGSVVYLAVDDVRLLLERVREAGGEVLQPLAGVPGTPVVYAHIRDSEGNRVGLASVDGTPA</sequence>
<dbReference type="PANTHER" id="PTHR33993:SF2">
    <property type="entry name" value="VOC DOMAIN-CONTAINING PROTEIN"/>
    <property type="match status" value="1"/>
</dbReference>
<keyword evidence="3" id="KW-1185">Reference proteome</keyword>
<organism evidence="2 3">
    <name type="scientific">Agrilutibacter solisilvae</name>
    <dbReference type="NCBI Taxonomy" id="2763317"/>
    <lineage>
        <taxon>Bacteria</taxon>
        <taxon>Pseudomonadati</taxon>
        <taxon>Pseudomonadota</taxon>
        <taxon>Gammaproteobacteria</taxon>
        <taxon>Lysobacterales</taxon>
        <taxon>Lysobacteraceae</taxon>
        <taxon>Agrilutibacter</taxon>
    </lineage>
</organism>
<feature type="domain" description="VOC" evidence="1">
    <location>
        <begin position="6"/>
        <end position="125"/>
    </location>
</feature>
<dbReference type="PROSITE" id="PS51819">
    <property type="entry name" value="VOC"/>
    <property type="match status" value="1"/>
</dbReference>
<proteinExistence type="predicted"/>
<dbReference type="Pfam" id="PF00903">
    <property type="entry name" value="Glyoxalase"/>
    <property type="match status" value="1"/>
</dbReference>
<evidence type="ECO:0000259" key="1">
    <source>
        <dbReference type="PROSITE" id="PS51819"/>
    </source>
</evidence>
<accession>A0A974Y0M9</accession>
<gene>
    <name evidence="2" type="ORF">I8J32_004370</name>
</gene>
<name>A0A974Y0M9_9GAMM</name>